<gene>
    <name evidence="1" type="ORF">HMPREF9141_1679</name>
</gene>
<dbReference type="EMBL" id="AEWX01000024">
    <property type="protein sequence ID" value="EGC19805.1"/>
    <property type="molecule type" value="Genomic_DNA"/>
</dbReference>
<evidence type="ECO:0000313" key="1">
    <source>
        <dbReference type="EMBL" id="EGC19805.1"/>
    </source>
</evidence>
<keyword evidence="2" id="KW-1185">Reference proteome</keyword>
<dbReference type="Proteomes" id="UP000005697">
    <property type="component" value="Unassembled WGS sequence"/>
</dbReference>
<proteinExistence type="predicted"/>
<name>F0F7W2_9BACT</name>
<sequence>MRKDRLDDSFENGLYITPYFGRIKNTAFLYPESGRFFSLWPLSVERENDA</sequence>
<reference evidence="1 2" key="1">
    <citation type="submission" date="2011-01" db="EMBL/GenBank/DDBJ databases">
        <authorList>
            <person name="Muzny D."/>
            <person name="Qin X."/>
            <person name="Deng J."/>
            <person name="Jiang H."/>
            <person name="Liu Y."/>
            <person name="Qu J."/>
            <person name="Song X.-Z."/>
            <person name="Zhang L."/>
            <person name="Thornton R."/>
            <person name="Coyle M."/>
            <person name="Francisco L."/>
            <person name="Jackson L."/>
            <person name="Javaid M."/>
            <person name="Korchina V."/>
            <person name="Kovar C."/>
            <person name="Mata R."/>
            <person name="Mathew T."/>
            <person name="Ngo R."/>
            <person name="Nguyen L."/>
            <person name="Nguyen N."/>
            <person name="Okwuonu G."/>
            <person name="Ongeri F."/>
            <person name="Pham C."/>
            <person name="Simmons D."/>
            <person name="Wilczek-Boney K."/>
            <person name="Hale W."/>
            <person name="Jakkamsetti A."/>
            <person name="Pham P."/>
            <person name="Ruth R."/>
            <person name="San Lucas F."/>
            <person name="Warren J."/>
            <person name="Zhang J."/>
            <person name="Zhao Z."/>
            <person name="Zhou C."/>
            <person name="Zhu D."/>
            <person name="Lee S."/>
            <person name="Bess C."/>
            <person name="Blankenburg K."/>
            <person name="Forbes L."/>
            <person name="Fu Q."/>
            <person name="Gubbala S."/>
            <person name="Hirani K."/>
            <person name="Jayaseelan J.C."/>
            <person name="Lara F."/>
            <person name="Munidasa M."/>
            <person name="Palculict T."/>
            <person name="Patil S."/>
            <person name="Pu L.-L."/>
            <person name="Saada N."/>
            <person name="Tang L."/>
            <person name="Weissenberger G."/>
            <person name="Zhu Y."/>
            <person name="Hemphill L."/>
            <person name="Shang Y."/>
            <person name="Youmans B."/>
            <person name="Ayvaz T."/>
            <person name="Ross M."/>
            <person name="Santibanez J."/>
            <person name="Aqrawi P."/>
            <person name="Gross S."/>
            <person name="Joshi V."/>
            <person name="Fowler G."/>
            <person name="Nazareth L."/>
            <person name="Reid J."/>
            <person name="Worley K."/>
            <person name="Petrosino J."/>
            <person name="Highlander S."/>
            <person name="Gibbs R."/>
        </authorList>
    </citation>
    <scope>NUCLEOTIDE SEQUENCE [LARGE SCALE GENOMIC DNA]</scope>
    <source>
        <strain evidence="1 2">DSM 16608</strain>
    </source>
</reference>
<comment type="caution">
    <text evidence="1">The sequence shown here is derived from an EMBL/GenBank/DDBJ whole genome shotgun (WGS) entry which is preliminary data.</text>
</comment>
<protein>
    <submittedName>
        <fullName evidence="1">Uncharacterized protein</fullName>
    </submittedName>
</protein>
<dbReference type="HOGENOM" id="CLU_3121221_0_0_10"/>
<organism evidence="1 2">
    <name type="scientific">Prevotella multiformis DSM 16608</name>
    <dbReference type="NCBI Taxonomy" id="888743"/>
    <lineage>
        <taxon>Bacteria</taxon>
        <taxon>Pseudomonadati</taxon>
        <taxon>Bacteroidota</taxon>
        <taxon>Bacteroidia</taxon>
        <taxon>Bacteroidales</taxon>
        <taxon>Prevotellaceae</taxon>
        <taxon>Prevotella</taxon>
    </lineage>
</organism>
<dbReference type="STRING" id="888743.HMPREF9141_1679"/>
<evidence type="ECO:0000313" key="2">
    <source>
        <dbReference type="Proteomes" id="UP000005697"/>
    </source>
</evidence>
<accession>F0F7W2</accession>
<dbReference type="AlphaFoldDB" id="F0F7W2"/>